<sequence>METLNNKTALITGAGKGLGKAIALTLAAEGVNLALVARTASDLEKVSEQAKQINPAIKVVYAIADVSNIAEVNAACAKIAAEIGKIDILVNNAGIGKFGNFLDLEVSDWENIVKTNLFGPYYFIRQILPQMLERKSGDIVNVSSTAGLKGAPLTSAYSASKFGLNGLSESLMFEARKSNIRVFTLTPSTIATDLAIDNKLTDGNPDSTLQPEDFAELLVAHLKLPNRALVKDVSLWSTNP</sequence>
<dbReference type="PANTHER" id="PTHR44196">
    <property type="entry name" value="DEHYDROGENASE/REDUCTASE SDR FAMILY MEMBER 7B"/>
    <property type="match status" value="1"/>
</dbReference>
<dbReference type="InterPro" id="IPR020904">
    <property type="entry name" value="Sc_DH/Rdtase_CS"/>
</dbReference>
<proteinExistence type="inferred from homology"/>
<dbReference type="AlphaFoldDB" id="A0A1W2F404"/>
<dbReference type="InterPro" id="IPR002347">
    <property type="entry name" value="SDR_fam"/>
</dbReference>
<dbReference type="InterPro" id="IPR036291">
    <property type="entry name" value="NAD(P)-bd_dom_sf"/>
</dbReference>
<dbReference type="PIRSF" id="PIRSF000126">
    <property type="entry name" value="11-beta-HSD1"/>
    <property type="match status" value="1"/>
</dbReference>
<dbReference type="RefSeq" id="WP_084292111.1">
    <property type="nucleotide sequence ID" value="NZ_FWYB01000020.1"/>
</dbReference>
<dbReference type="Gene3D" id="3.40.50.720">
    <property type="entry name" value="NAD(P)-binding Rossmann-like Domain"/>
    <property type="match status" value="1"/>
</dbReference>
<evidence type="ECO:0000256" key="1">
    <source>
        <dbReference type="ARBA" id="ARBA00006484"/>
    </source>
</evidence>
<gene>
    <name evidence="5" type="ORF">SAMN04488101_12054</name>
</gene>
<keyword evidence="2" id="KW-0560">Oxidoreductase</keyword>
<dbReference type="SMART" id="SM00822">
    <property type="entry name" value="PKS_KR"/>
    <property type="match status" value="1"/>
</dbReference>
<evidence type="ECO:0000313" key="5">
    <source>
        <dbReference type="EMBL" id="SMD16644.1"/>
    </source>
</evidence>
<name>A0A1W2F404_9SPHI</name>
<dbReference type="FunFam" id="3.40.50.720:FF:000084">
    <property type="entry name" value="Short-chain dehydrogenase reductase"/>
    <property type="match status" value="1"/>
</dbReference>
<dbReference type="InterPro" id="IPR057326">
    <property type="entry name" value="KR_dom"/>
</dbReference>
<dbReference type="OrthoDB" id="9775296at2"/>
<dbReference type="SUPFAM" id="SSF51735">
    <property type="entry name" value="NAD(P)-binding Rossmann-fold domains"/>
    <property type="match status" value="1"/>
</dbReference>
<dbReference type="GO" id="GO:0016020">
    <property type="term" value="C:membrane"/>
    <property type="evidence" value="ECO:0007669"/>
    <property type="project" value="TreeGrafter"/>
</dbReference>
<evidence type="ECO:0000313" key="6">
    <source>
        <dbReference type="Proteomes" id="UP000192678"/>
    </source>
</evidence>
<evidence type="ECO:0000256" key="3">
    <source>
        <dbReference type="RuleBase" id="RU000363"/>
    </source>
</evidence>
<comment type="similarity">
    <text evidence="1 3">Belongs to the short-chain dehydrogenases/reductases (SDR) family.</text>
</comment>
<dbReference type="PANTHER" id="PTHR44196:SF1">
    <property type="entry name" value="DEHYDROGENASE_REDUCTASE SDR FAMILY MEMBER 7B"/>
    <property type="match status" value="1"/>
</dbReference>
<feature type="domain" description="Ketoreductase" evidence="4">
    <location>
        <begin position="7"/>
        <end position="193"/>
    </location>
</feature>
<dbReference type="GO" id="GO:0016491">
    <property type="term" value="F:oxidoreductase activity"/>
    <property type="evidence" value="ECO:0007669"/>
    <property type="project" value="UniProtKB-KW"/>
</dbReference>
<organism evidence="5 6">
    <name type="scientific">Pedobacter nyackensis</name>
    <dbReference type="NCBI Taxonomy" id="475255"/>
    <lineage>
        <taxon>Bacteria</taxon>
        <taxon>Pseudomonadati</taxon>
        <taxon>Bacteroidota</taxon>
        <taxon>Sphingobacteriia</taxon>
        <taxon>Sphingobacteriales</taxon>
        <taxon>Sphingobacteriaceae</taxon>
        <taxon>Pedobacter</taxon>
    </lineage>
</organism>
<dbReference type="EMBL" id="FWYB01000020">
    <property type="protein sequence ID" value="SMD16644.1"/>
    <property type="molecule type" value="Genomic_DNA"/>
</dbReference>
<evidence type="ECO:0000259" key="4">
    <source>
        <dbReference type="SMART" id="SM00822"/>
    </source>
</evidence>
<keyword evidence="6" id="KW-1185">Reference proteome</keyword>
<reference evidence="5 6" key="1">
    <citation type="submission" date="2017-04" db="EMBL/GenBank/DDBJ databases">
        <authorList>
            <person name="Afonso C.L."/>
            <person name="Miller P.J."/>
            <person name="Scott M.A."/>
            <person name="Spackman E."/>
            <person name="Goraichik I."/>
            <person name="Dimitrov K.M."/>
            <person name="Suarez D.L."/>
            <person name="Swayne D.E."/>
        </authorList>
    </citation>
    <scope>NUCLEOTIDE SEQUENCE [LARGE SCALE GENOMIC DNA]</scope>
    <source>
        <strain evidence="5 6">DSM 19625</strain>
    </source>
</reference>
<protein>
    <submittedName>
        <fullName evidence="5">3-oxoacyl-[acyl-carrier protein] reductase</fullName>
    </submittedName>
</protein>
<dbReference type="Proteomes" id="UP000192678">
    <property type="component" value="Unassembled WGS sequence"/>
</dbReference>
<dbReference type="PROSITE" id="PS00061">
    <property type="entry name" value="ADH_SHORT"/>
    <property type="match status" value="1"/>
</dbReference>
<dbReference type="CDD" id="cd05233">
    <property type="entry name" value="SDR_c"/>
    <property type="match status" value="1"/>
</dbReference>
<evidence type="ECO:0000256" key="2">
    <source>
        <dbReference type="ARBA" id="ARBA00023002"/>
    </source>
</evidence>
<dbReference type="PRINTS" id="PR00081">
    <property type="entry name" value="GDHRDH"/>
</dbReference>
<accession>A0A1W2F404</accession>
<dbReference type="Pfam" id="PF00106">
    <property type="entry name" value="adh_short"/>
    <property type="match status" value="1"/>
</dbReference>
<dbReference type="STRING" id="475255.SAMN04488101_12054"/>
<dbReference type="NCBIfam" id="NF005806">
    <property type="entry name" value="PRK07666.1"/>
    <property type="match status" value="1"/>
</dbReference>
<dbReference type="PRINTS" id="PR00080">
    <property type="entry name" value="SDRFAMILY"/>
</dbReference>